<comment type="caution">
    <text evidence="1">The sequence shown here is derived from an EMBL/GenBank/DDBJ whole genome shotgun (WGS) entry which is preliminary data.</text>
</comment>
<organism evidence="1 2">
    <name type="scientific">Citrus sinensis</name>
    <name type="common">Sweet orange</name>
    <name type="synonym">Citrus aurantium var. sinensis</name>
    <dbReference type="NCBI Taxonomy" id="2711"/>
    <lineage>
        <taxon>Eukaryota</taxon>
        <taxon>Viridiplantae</taxon>
        <taxon>Streptophyta</taxon>
        <taxon>Embryophyta</taxon>
        <taxon>Tracheophyta</taxon>
        <taxon>Spermatophyta</taxon>
        <taxon>Magnoliopsida</taxon>
        <taxon>eudicotyledons</taxon>
        <taxon>Gunneridae</taxon>
        <taxon>Pentapetalae</taxon>
        <taxon>rosids</taxon>
        <taxon>malvids</taxon>
        <taxon>Sapindales</taxon>
        <taxon>Rutaceae</taxon>
        <taxon>Aurantioideae</taxon>
        <taxon>Citrus</taxon>
    </lineage>
</organism>
<evidence type="ECO:0000313" key="1">
    <source>
        <dbReference type="EMBL" id="KAH9713986.1"/>
    </source>
</evidence>
<sequence length="390" mass="44778">MSKRDFNILSESFQVVSFPVNDSHNLTQPAATYNSAFIGTGISKSISPEFKTEDLNQQLWNVRSFPEGKRNCYNVKLPRAKNNKYLIRARFMYGNCDARNVTPQFDLHLQANFWVSVKLENADSIISEEIIHVPSSDYLQTCLVNTGLGTPFISALEIRYQDDAYYDRIWMPFNLENWGKISTSLTIDDGFYIDLRPPEVVMRTAATPANASEPLEFYLITDDTLEFNFYFYFAELTKLQPNESREFNISFNGKHIYGPLSPEYLYSLAIFSVLPTMSGGDNRFSIYKTKDSTLPPILNAIEIYTVKQFLQHHTDEQDEGNMLTGLVPIELIERSKKGSLSLRYMQGEEEVCDSCSSFSRYIVHPYNCIDNLMDPQKEETTGFDPFCIKQ</sequence>
<name>A0ACB8J8C7_CITSI</name>
<proteinExistence type="predicted"/>
<protein>
    <submittedName>
        <fullName evidence="1">Leucine-rich repeat receptor-like protein kinase</fullName>
    </submittedName>
</protein>
<reference evidence="2" key="1">
    <citation type="journal article" date="2023" name="Hortic. Res.">
        <title>A chromosome-level phased genome enabling allele-level studies in sweet orange: a case study on citrus Huanglongbing tolerance.</title>
        <authorList>
            <person name="Wu B."/>
            <person name="Yu Q."/>
            <person name="Deng Z."/>
            <person name="Duan Y."/>
            <person name="Luo F."/>
            <person name="Gmitter F. Jr."/>
        </authorList>
    </citation>
    <scope>NUCLEOTIDE SEQUENCE [LARGE SCALE GENOMIC DNA]</scope>
    <source>
        <strain evidence="2">cv. Valencia</strain>
    </source>
</reference>
<gene>
    <name evidence="1" type="ORF">KPL71_020523</name>
</gene>
<evidence type="ECO:0000313" key="2">
    <source>
        <dbReference type="Proteomes" id="UP000829398"/>
    </source>
</evidence>
<keyword evidence="2" id="KW-1185">Reference proteome</keyword>
<accession>A0ACB8J8C7</accession>
<dbReference type="EMBL" id="CM039176">
    <property type="protein sequence ID" value="KAH9713986.1"/>
    <property type="molecule type" value="Genomic_DNA"/>
</dbReference>
<dbReference type="Proteomes" id="UP000829398">
    <property type="component" value="Chromosome 7"/>
</dbReference>